<dbReference type="Pfam" id="PF07690">
    <property type="entry name" value="MFS_1"/>
    <property type="match status" value="2"/>
</dbReference>
<reference evidence="8" key="1">
    <citation type="journal article" date="2019" name="Int. J. Syst. Evol. Microbiol.">
        <title>The Global Catalogue of Microorganisms (GCM) 10K type strain sequencing project: providing services to taxonomists for standard genome sequencing and annotation.</title>
        <authorList>
            <consortium name="The Broad Institute Genomics Platform"/>
            <consortium name="The Broad Institute Genome Sequencing Center for Infectious Disease"/>
            <person name="Wu L."/>
            <person name="Ma J."/>
        </authorList>
    </citation>
    <scope>NUCLEOTIDE SEQUENCE [LARGE SCALE GENOMIC DNA]</scope>
    <source>
        <strain evidence="8">CGMCC 4.7241</strain>
    </source>
</reference>
<dbReference type="PANTHER" id="PTHR23534">
    <property type="entry name" value="MFS PERMEASE"/>
    <property type="match status" value="1"/>
</dbReference>
<feature type="transmembrane region" description="Helical" evidence="5">
    <location>
        <begin position="324"/>
        <end position="348"/>
    </location>
</feature>
<keyword evidence="3 5" id="KW-1133">Transmembrane helix</keyword>
<evidence type="ECO:0000256" key="3">
    <source>
        <dbReference type="ARBA" id="ARBA00022989"/>
    </source>
</evidence>
<evidence type="ECO:0000256" key="4">
    <source>
        <dbReference type="ARBA" id="ARBA00023136"/>
    </source>
</evidence>
<feature type="transmembrane region" description="Helical" evidence="5">
    <location>
        <begin position="360"/>
        <end position="383"/>
    </location>
</feature>
<comment type="caution">
    <text evidence="7">The sequence shown here is derived from an EMBL/GenBank/DDBJ whole genome shotgun (WGS) entry which is preliminary data.</text>
</comment>
<dbReference type="Gene3D" id="1.20.1250.20">
    <property type="entry name" value="MFS general substrate transporter like domains"/>
    <property type="match status" value="2"/>
</dbReference>
<comment type="subcellular location">
    <subcellularLocation>
        <location evidence="1">Cell membrane</location>
        <topology evidence="1">Multi-pass membrane protein</topology>
    </subcellularLocation>
</comment>
<feature type="transmembrane region" description="Helical" evidence="5">
    <location>
        <begin position="83"/>
        <end position="116"/>
    </location>
</feature>
<keyword evidence="4 5" id="KW-0472">Membrane</keyword>
<gene>
    <name evidence="7" type="ORF">ACFOUW_24645</name>
</gene>
<evidence type="ECO:0000259" key="6">
    <source>
        <dbReference type="PROSITE" id="PS50850"/>
    </source>
</evidence>
<evidence type="ECO:0000256" key="1">
    <source>
        <dbReference type="ARBA" id="ARBA00004651"/>
    </source>
</evidence>
<evidence type="ECO:0000256" key="2">
    <source>
        <dbReference type="ARBA" id="ARBA00022692"/>
    </source>
</evidence>
<organism evidence="7 8">
    <name type="scientific">Tenggerimyces flavus</name>
    <dbReference type="NCBI Taxonomy" id="1708749"/>
    <lineage>
        <taxon>Bacteria</taxon>
        <taxon>Bacillati</taxon>
        <taxon>Actinomycetota</taxon>
        <taxon>Actinomycetes</taxon>
        <taxon>Propionibacteriales</taxon>
        <taxon>Nocardioidaceae</taxon>
        <taxon>Tenggerimyces</taxon>
    </lineage>
</organism>
<keyword evidence="2 5" id="KW-0812">Transmembrane</keyword>
<feature type="transmembrane region" description="Helical" evidence="5">
    <location>
        <begin position="389"/>
        <end position="409"/>
    </location>
</feature>
<feature type="transmembrane region" description="Helical" evidence="5">
    <location>
        <begin position="53"/>
        <end position="71"/>
    </location>
</feature>
<feature type="transmembrane region" description="Helical" evidence="5">
    <location>
        <begin position="298"/>
        <end position="318"/>
    </location>
</feature>
<feature type="transmembrane region" description="Helical" evidence="5">
    <location>
        <begin position="17"/>
        <end position="41"/>
    </location>
</feature>
<feature type="transmembrane region" description="Helical" evidence="5">
    <location>
        <begin position="270"/>
        <end position="291"/>
    </location>
</feature>
<evidence type="ECO:0000313" key="7">
    <source>
        <dbReference type="EMBL" id="MFC3764046.1"/>
    </source>
</evidence>
<dbReference type="InterPro" id="IPR036259">
    <property type="entry name" value="MFS_trans_sf"/>
</dbReference>
<protein>
    <submittedName>
        <fullName evidence="7">MFS transporter</fullName>
    </submittedName>
</protein>
<dbReference type="PANTHER" id="PTHR23534:SF1">
    <property type="entry name" value="MAJOR FACILITATOR SUPERFAMILY PROTEIN"/>
    <property type="match status" value="1"/>
</dbReference>
<proteinExistence type="predicted"/>
<dbReference type="SUPFAM" id="SSF103473">
    <property type="entry name" value="MFS general substrate transporter"/>
    <property type="match status" value="1"/>
</dbReference>
<sequence>MTTEAGLDVAKLQRRTIVTLVIAQAFGGAGVSVGISVATLLAERILGSSDLAGVPQTAQVLGSAVVAFLLARIMTTRGRRPGLALGFALGAVGAVVCVLSGFLSSFVLLLLGATLFGSATAANNQSRYAATDLAAPNKRATALSLVVWASTVGAVLGPNLLGPADRLTMSMGAPEFVGPFVLGAIGATLAAIVFLVRLRPDPLLVARQVASVDPRIRPNSSIRHVYRVVASRPRATVAVLAIALAHTVMVSVMVMTPLHLHHGGAGLEVIGFVISVHIVGMFAFAPLMGIAADRLGRLPLIGLGSAILLASVVLSGLAPAGPSVGLTVGLFLLGLGWSCCMVASSALLTDSVPLEDRPTVQGASDLAVGCAAAFGAAGAGLIVGTWGYATLNVAAGFLAAATGLLLLFARRSSDPSRS</sequence>
<dbReference type="InterPro" id="IPR011701">
    <property type="entry name" value="MFS"/>
</dbReference>
<name>A0ABV7YHE3_9ACTN</name>
<dbReference type="Proteomes" id="UP001595699">
    <property type="component" value="Unassembled WGS sequence"/>
</dbReference>
<feature type="transmembrane region" description="Helical" evidence="5">
    <location>
        <begin position="237"/>
        <end position="258"/>
    </location>
</feature>
<evidence type="ECO:0000313" key="8">
    <source>
        <dbReference type="Proteomes" id="UP001595699"/>
    </source>
</evidence>
<feature type="domain" description="Major facilitator superfamily (MFS) profile" evidence="6">
    <location>
        <begin position="16"/>
        <end position="413"/>
    </location>
</feature>
<evidence type="ECO:0000256" key="5">
    <source>
        <dbReference type="SAM" id="Phobius"/>
    </source>
</evidence>
<accession>A0ABV7YHE3</accession>
<dbReference type="EMBL" id="JBHRZH010000022">
    <property type="protein sequence ID" value="MFC3764046.1"/>
    <property type="molecule type" value="Genomic_DNA"/>
</dbReference>
<dbReference type="InterPro" id="IPR020846">
    <property type="entry name" value="MFS_dom"/>
</dbReference>
<keyword evidence="8" id="KW-1185">Reference proteome</keyword>
<dbReference type="PROSITE" id="PS50850">
    <property type="entry name" value="MFS"/>
    <property type="match status" value="1"/>
</dbReference>
<feature type="transmembrane region" description="Helical" evidence="5">
    <location>
        <begin position="176"/>
        <end position="198"/>
    </location>
</feature>
<dbReference type="RefSeq" id="WP_205116125.1">
    <property type="nucleotide sequence ID" value="NZ_JAFBCM010000001.1"/>
</dbReference>